<dbReference type="Gene3D" id="3.90.70.10">
    <property type="entry name" value="Cysteine proteinases"/>
    <property type="match status" value="1"/>
</dbReference>
<dbReference type="AlphaFoldDB" id="A0A816EQ09"/>
<keyword evidence="5" id="KW-0833">Ubl conjugation pathway</keyword>
<reference evidence="14" key="1">
    <citation type="submission" date="2021-02" db="EMBL/GenBank/DDBJ databases">
        <authorList>
            <person name="Nowell W R."/>
        </authorList>
    </citation>
    <scope>NUCLEOTIDE SEQUENCE</scope>
</reference>
<evidence type="ECO:0000313" key="15">
    <source>
        <dbReference type="EMBL" id="CAF4584840.1"/>
    </source>
</evidence>
<dbReference type="SUPFAM" id="SSF54001">
    <property type="entry name" value="Cysteine proteinases"/>
    <property type="match status" value="1"/>
</dbReference>
<gene>
    <name evidence="14" type="ORF">GPM918_LOCUS45609</name>
    <name evidence="15" type="ORF">SRO942_LOCUS48275</name>
</gene>
<dbReference type="GO" id="GO:0004843">
    <property type="term" value="F:cysteine-type deubiquitinase activity"/>
    <property type="evidence" value="ECO:0007669"/>
    <property type="project" value="UniProtKB-EC"/>
</dbReference>
<dbReference type="Proteomes" id="UP000663829">
    <property type="component" value="Unassembled WGS sequence"/>
</dbReference>
<evidence type="ECO:0000256" key="3">
    <source>
        <dbReference type="ARBA" id="ARBA00012759"/>
    </source>
</evidence>
<evidence type="ECO:0000256" key="5">
    <source>
        <dbReference type="ARBA" id="ARBA00022786"/>
    </source>
</evidence>
<evidence type="ECO:0000256" key="7">
    <source>
        <dbReference type="ARBA" id="ARBA00022807"/>
    </source>
</evidence>
<dbReference type="InterPro" id="IPR001394">
    <property type="entry name" value="Peptidase_C19_UCH"/>
</dbReference>
<dbReference type="EC" id="3.4.19.12" evidence="3"/>
<keyword evidence="4" id="KW-0645">Protease</keyword>
<sequence length="167" mass="19437">MNSVGATYKYRRTFMNNPPKKLLIELKRFRSDDTKICMIMEYPETLDIGPFIVPEDQSHSSSRYILYGMVVHQGLSIHSGHYYTCVKSNKAWKLINDENMTDMNMSDNFEMDCTTEYTSATKDQKKEMGSLNNGNVTDNQKNEKLFSNSRASIERKRCMIIFTDLLR</sequence>
<keyword evidence="6" id="KW-0378">Hydrolase</keyword>
<evidence type="ECO:0000256" key="8">
    <source>
        <dbReference type="ARBA" id="ARBA00039432"/>
    </source>
</evidence>
<evidence type="ECO:0000313" key="16">
    <source>
        <dbReference type="Proteomes" id="UP000663829"/>
    </source>
</evidence>
<dbReference type="InterPro" id="IPR038765">
    <property type="entry name" value="Papain-like_cys_pep_sf"/>
</dbReference>
<proteinExistence type="inferred from homology"/>
<dbReference type="Pfam" id="PF00443">
    <property type="entry name" value="UCH"/>
    <property type="match status" value="1"/>
</dbReference>
<dbReference type="Proteomes" id="UP000681722">
    <property type="component" value="Unassembled WGS sequence"/>
</dbReference>
<dbReference type="GO" id="GO:0005634">
    <property type="term" value="C:nucleus"/>
    <property type="evidence" value="ECO:0007669"/>
    <property type="project" value="TreeGrafter"/>
</dbReference>
<organism evidence="14 16">
    <name type="scientific">Didymodactylos carnosus</name>
    <dbReference type="NCBI Taxonomy" id="1234261"/>
    <lineage>
        <taxon>Eukaryota</taxon>
        <taxon>Metazoa</taxon>
        <taxon>Spiralia</taxon>
        <taxon>Gnathifera</taxon>
        <taxon>Rotifera</taxon>
        <taxon>Eurotatoria</taxon>
        <taxon>Bdelloidea</taxon>
        <taxon>Philodinida</taxon>
        <taxon>Philodinidae</taxon>
        <taxon>Didymodactylos</taxon>
    </lineage>
</organism>
<keyword evidence="7" id="KW-0788">Thiol protease</keyword>
<comment type="caution">
    <text evidence="14">The sequence shown here is derived from an EMBL/GenBank/DDBJ whole genome shotgun (WGS) entry which is preliminary data.</text>
</comment>
<dbReference type="PANTHER" id="PTHR24006">
    <property type="entry name" value="UBIQUITIN CARBOXYL-TERMINAL HYDROLASE"/>
    <property type="match status" value="1"/>
</dbReference>
<evidence type="ECO:0000256" key="9">
    <source>
        <dbReference type="ARBA" id="ARBA00041300"/>
    </source>
</evidence>
<dbReference type="InterPro" id="IPR050164">
    <property type="entry name" value="Peptidase_C19"/>
</dbReference>
<evidence type="ECO:0000256" key="11">
    <source>
        <dbReference type="ARBA" id="ARBA00042420"/>
    </source>
</evidence>
<dbReference type="OrthoDB" id="420187at2759"/>
<evidence type="ECO:0000256" key="10">
    <source>
        <dbReference type="ARBA" id="ARBA00042154"/>
    </source>
</evidence>
<dbReference type="InterPro" id="IPR018200">
    <property type="entry name" value="USP_CS"/>
</dbReference>
<evidence type="ECO:0000256" key="12">
    <source>
        <dbReference type="ARBA" id="ARBA00043009"/>
    </source>
</evidence>
<keyword evidence="16" id="KW-1185">Reference proteome</keyword>
<dbReference type="CDD" id="cd02257">
    <property type="entry name" value="Peptidase_C19"/>
    <property type="match status" value="1"/>
</dbReference>
<dbReference type="InterPro" id="IPR028889">
    <property type="entry name" value="USP"/>
</dbReference>
<protein>
    <recommendedName>
        <fullName evidence="8">Ubiquitin carboxyl-terminal hydrolase 36</fullName>
        <ecNumber evidence="3">3.4.19.12</ecNumber>
    </recommendedName>
    <alternativeName>
        <fullName evidence="11">Deubiquitinating enzyme 36</fullName>
    </alternativeName>
    <alternativeName>
        <fullName evidence="10">Protein scrawny</fullName>
    </alternativeName>
    <alternativeName>
        <fullName evidence="9">Ubiquitin thioesterase 36</fullName>
    </alternativeName>
    <alternativeName>
        <fullName evidence="12">Ubiquitin-specific-processing protease 36</fullName>
    </alternativeName>
</protein>
<dbReference type="GO" id="GO:0006508">
    <property type="term" value="P:proteolysis"/>
    <property type="evidence" value="ECO:0007669"/>
    <property type="project" value="UniProtKB-KW"/>
</dbReference>
<evidence type="ECO:0000259" key="13">
    <source>
        <dbReference type="PROSITE" id="PS50235"/>
    </source>
</evidence>
<evidence type="ECO:0000256" key="1">
    <source>
        <dbReference type="ARBA" id="ARBA00000707"/>
    </source>
</evidence>
<dbReference type="PROSITE" id="PS50235">
    <property type="entry name" value="USP_3"/>
    <property type="match status" value="1"/>
</dbReference>
<dbReference type="EMBL" id="CAJNOQ010052257">
    <property type="protein sequence ID" value="CAF1652871.1"/>
    <property type="molecule type" value="Genomic_DNA"/>
</dbReference>
<feature type="domain" description="USP" evidence="13">
    <location>
        <begin position="1"/>
        <end position="124"/>
    </location>
</feature>
<evidence type="ECO:0000256" key="6">
    <source>
        <dbReference type="ARBA" id="ARBA00022801"/>
    </source>
</evidence>
<evidence type="ECO:0000313" key="14">
    <source>
        <dbReference type="EMBL" id="CAF1652871.1"/>
    </source>
</evidence>
<dbReference type="GO" id="GO:0005829">
    <property type="term" value="C:cytosol"/>
    <property type="evidence" value="ECO:0007669"/>
    <property type="project" value="TreeGrafter"/>
</dbReference>
<name>A0A816EQ09_9BILA</name>
<dbReference type="PROSITE" id="PS00973">
    <property type="entry name" value="USP_2"/>
    <property type="match status" value="1"/>
</dbReference>
<evidence type="ECO:0000256" key="4">
    <source>
        <dbReference type="ARBA" id="ARBA00022670"/>
    </source>
</evidence>
<dbReference type="GO" id="GO:0016579">
    <property type="term" value="P:protein deubiquitination"/>
    <property type="evidence" value="ECO:0007669"/>
    <property type="project" value="InterPro"/>
</dbReference>
<feature type="non-terminal residue" evidence="14">
    <location>
        <position position="1"/>
    </location>
</feature>
<comment type="catalytic activity">
    <reaction evidence="1">
        <text>Thiol-dependent hydrolysis of ester, thioester, amide, peptide and isopeptide bonds formed by the C-terminal Gly of ubiquitin (a 76-residue protein attached to proteins as an intracellular targeting signal).</text>
        <dbReference type="EC" id="3.4.19.12"/>
    </reaction>
</comment>
<evidence type="ECO:0000256" key="2">
    <source>
        <dbReference type="ARBA" id="ARBA00009085"/>
    </source>
</evidence>
<dbReference type="PANTHER" id="PTHR24006:SF758">
    <property type="entry name" value="UBIQUITIN CARBOXYL-TERMINAL HYDROLASE 36"/>
    <property type="match status" value="1"/>
</dbReference>
<comment type="similarity">
    <text evidence="2">Belongs to the peptidase C19 family.</text>
</comment>
<accession>A0A816EQ09</accession>
<dbReference type="EMBL" id="CAJOBC010123488">
    <property type="protein sequence ID" value="CAF4584840.1"/>
    <property type="molecule type" value="Genomic_DNA"/>
</dbReference>